<dbReference type="InterPro" id="IPR052342">
    <property type="entry name" value="MCH/BMMD"/>
</dbReference>
<sequence>MEGLYFEEFEIGKEFETAGRTITEADIVNFAGITGDWNQLHTDSEFAKNTIFGQRIAHGTLVFSIMTGLLVRLGFIEKTILAFYGIDKLRFTNPVFIGDTIKAIAKVVEKEDKGAYGLVTIESRVVKQSGDVVLKCILKVAVKKRG</sequence>
<dbReference type="Gene3D" id="3.10.129.10">
    <property type="entry name" value="Hotdog Thioesterase"/>
    <property type="match status" value="1"/>
</dbReference>
<evidence type="ECO:0000259" key="1">
    <source>
        <dbReference type="Pfam" id="PF01575"/>
    </source>
</evidence>
<protein>
    <submittedName>
        <fullName evidence="2">Dehydratase</fullName>
    </submittedName>
</protein>
<dbReference type="CDD" id="cd03446">
    <property type="entry name" value="MaoC_like"/>
    <property type="match status" value="1"/>
</dbReference>
<dbReference type="InterPro" id="IPR029069">
    <property type="entry name" value="HotDog_dom_sf"/>
</dbReference>
<proteinExistence type="predicted"/>
<dbReference type="PANTHER" id="PTHR43664">
    <property type="entry name" value="MONOAMINE OXIDASE-RELATED"/>
    <property type="match status" value="1"/>
</dbReference>
<dbReference type="AlphaFoldDB" id="A0A7J3M0W0"/>
<dbReference type="SUPFAM" id="SSF54637">
    <property type="entry name" value="Thioesterase/thiol ester dehydrase-isomerase"/>
    <property type="match status" value="1"/>
</dbReference>
<dbReference type="EMBL" id="DSYZ01000040">
    <property type="protein sequence ID" value="HGT82429.1"/>
    <property type="molecule type" value="Genomic_DNA"/>
</dbReference>
<evidence type="ECO:0000313" key="2">
    <source>
        <dbReference type="EMBL" id="HGT82429.1"/>
    </source>
</evidence>
<name>A0A7J3M0W0_ARCFL</name>
<reference evidence="2" key="1">
    <citation type="journal article" date="2020" name="mSystems">
        <title>Genome- and Community-Level Interaction Insights into Carbon Utilization and Element Cycling Functions of Hydrothermarchaeota in Hydrothermal Sediment.</title>
        <authorList>
            <person name="Zhou Z."/>
            <person name="Liu Y."/>
            <person name="Xu W."/>
            <person name="Pan J."/>
            <person name="Luo Z.H."/>
            <person name="Li M."/>
        </authorList>
    </citation>
    <scope>NUCLEOTIDE SEQUENCE [LARGE SCALE GENOMIC DNA]</scope>
    <source>
        <strain evidence="2">SpSt-587</strain>
    </source>
</reference>
<feature type="domain" description="MaoC-like" evidence="1">
    <location>
        <begin position="10"/>
        <end position="121"/>
    </location>
</feature>
<dbReference type="Pfam" id="PF01575">
    <property type="entry name" value="MaoC_dehydratas"/>
    <property type="match status" value="1"/>
</dbReference>
<organism evidence="2">
    <name type="scientific">Archaeoglobus fulgidus</name>
    <dbReference type="NCBI Taxonomy" id="2234"/>
    <lineage>
        <taxon>Archaea</taxon>
        <taxon>Methanobacteriati</taxon>
        <taxon>Methanobacteriota</taxon>
        <taxon>Archaeoglobi</taxon>
        <taxon>Archaeoglobales</taxon>
        <taxon>Archaeoglobaceae</taxon>
        <taxon>Archaeoglobus</taxon>
    </lineage>
</organism>
<accession>A0A7J3M0W0</accession>
<gene>
    <name evidence="2" type="ORF">ENT52_01710</name>
</gene>
<dbReference type="PANTHER" id="PTHR43664:SF1">
    <property type="entry name" value="BETA-METHYLMALYL-COA DEHYDRATASE"/>
    <property type="match status" value="1"/>
</dbReference>
<comment type="caution">
    <text evidence="2">The sequence shown here is derived from an EMBL/GenBank/DDBJ whole genome shotgun (WGS) entry which is preliminary data.</text>
</comment>
<dbReference type="InterPro" id="IPR002539">
    <property type="entry name" value="MaoC-like_dom"/>
</dbReference>